<dbReference type="RefSeq" id="WP_153402001.1">
    <property type="nucleotide sequence ID" value="NZ_ML762426.1"/>
</dbReference>
<dbReference type="SUPFAM" id="SSF53067">
    <property type="entry name" value="Actin-like ATPase domain"/>
    <property type="match status" value="2"/>
</dbReference>
<dbReference type="Proteomes" id="UP000480246">
    <property type="component" value="Unassembled WGS sequence"/>
</dbReference>
<dbReference type="GO" id="GO:0003723">
    <property type="term" value="F:RNA binding"/>
    <property type="evidence" value="ECO:0007669"/>
    <property type="project" value="UniProtKB-KW"/>
</dbReference>
<comment type="caution">
    <text evidence="3">The sequence shown here is derived from an EMBL/GenBank/DDBJ whole genome shotgun (WGS) entry which is preliminary data.</text>
</comment>
<dbReference type="AlphaFoldDB" id="A0A7C8L0S3"/>
<accession>A0A7C8L0S3</accession>
<reference evidence="3 4" key="1">
    <citation type="submission" date="2019-10" db="EMBL/GenBank/DDBJ databases">
        <title>Gracilibacillus sp. nov. isolated from rice seeds.</title>
        <authorList>
            <person name="He S."/>
        </authorList>
    </citation>
    <scope>NUCLEOTIDE SEQUENCE [LARGE SCALE GENOMIC DNA]</scope>
    <source>
        <strain evidence="3 4">TD8</strain>
    </source>
</reference>
<dbReference type="PROSITE" id="PS50889">
    <property type="entry name" value="S4"/>
    <property type="match status" value="2"/>
</dbReference>
<keyword evidence="3" id="KW-0132">Cell division</keyword>
<evidence type="ECO:0000256" key="1">
    <source>
        <dbReference type="PROSITE-ProRule" id="PRU00182"/>
    </source>
</evidence>
<sequence>MSEQMFALDIGTRSVVGLLLDKTGEKYQVIDYYAVEHNERSMLDGQIHDVVSVSKVIQRVKLHLEQKHEIILEKVCVAAAGRALKTKRIHAIKNIEKQPLMNEEDILFLELEAVQKAQYELAQEENLEKSSHYYCVGYSVLNYTLDEEIIGSLIDQQGTEAKVEIIATFLPKVVVESLLSALNRANLHLEALTLEPIAAIHVLMPPSMRRLNVALVDVGAGTSDIAITSEGTVSAYGMVPLAGDEITETISDHYLLDFNQAEQFKKDITLNKKATVQDILGFEQEVTYEEVIETVLPSVDNLASAIAEEIYLLNGHAPKAVMLVGGGSQTPELAKRLAIKLKLPVNRVAIRGVDAIQLLEPNAAIPVGPEFITPIGIAIAAKQNPVHYISVTVNERMVRLFEMKQLTMADALLAAGIKIQKLYGRPGMAYIVTFNNKSVTIPGSFGTAPDILINGEKASVDSVIKNGDVLQVLPGEDGNSPEITISEFVGDLKPITIFVNQEKQTLQPSIIVNNKQITNGDYLLKDGDKIQFDQKMDINKVNQIAEQNRTFHIWVDDRKVVMDEYKTIILVNGQSVSENYYLKDGDRLEIINENQPKLHNLSAELQISFEKSIDIIYNDQPLKITKPLMEVFRNGEILNADDPLHDQDKLQIKKIKDTPFIFQDIFRFVSIDLSKAKGKVTMLRNENPVSFFDPLTQGDKIKVVIES</sequence>
<evidence type="ECO:0000313" key="3">
    <source>
        <dbReference type="EMBL" id="KAB8138336.1"/>
    </source>
</evidence>
<dbReference type="PANTHER" id="PTHR32432:SF3">
    <property type="entry name" value="ETHANOLAMINE UTILIZATION PROTEIN EUTJ"/>
    <property type="match status" value="1"/>
</dbReference>
<dbReference type="OrthoDB" id="9768127at2"/>
<gene>
    <name evidence="3" type="ORF">F9U64_05455</name>
</gene>
<dbReference type="InterPro" id="IPR003494">
    <property type="entry name" value="SHS2_FtsA"/>
</dbReference>
<dbReference type="SMART" id="SM00842">
    <property type="entry name" value="FtsA"/>
    <property type="match status" value="1"/>
</dbReference>
<name>A0A7C8L0S3_9BACI</name>
<feature type="domain" description="SHS2" evidence="2">
    <location>
        <begin position="5"/>
        <end position="203"/>
    </location>
</feature>
<organism evidence="3 4">
    <name type="scientific">Gracilibacillus oryzae</name>
    <dbReference type="NCBI Taxonomy" id="1672701"/>
    <lineage>
        <taxon>Bacteria</taxon>
        <taxon>Bacillati</taxon>
        <taxon>Bacillota</taxon>
        <taxon>Bacilli</taxon>
        <taxon>Bacillales</taxon>
        <taxon>Bacillaceae</taxon>
        <taxon>Gracilibacillus</taxon>
    </lineage>
</organism>
<keyword evidence="1" id="KW-0694">RNA-binding</keyword>
<dbReference type="CDD" id="cd24004">
    <property type="entry name" value="ASKHA_NBD_PilM-like"/>
    <property type="match status" value="1"/>
</dbReference>
<keyword evidence="3" id="KW-0131">Cell cycle</keyword>
<dbReference type="InterPro" id="IPR043129">
    <property type="entry name" value="ATPase_NBD"/>
</dbReference>
<dbReference type="Gene3D" id="3.30.420.40">
    <property type="match status" value="2"/>
</dbReference>
<proteinExistence type="predicted"/>
<protein>
    <submittedName>
        <fullName evidence="3">Cell division protein</fullName>
    </submittedName>
</protein>
<dbReference type="Pfam" id="PF11104">
    <property type="entry name" value="PilM_2"/>
    <property type="match status" value="1"/>
</dbReference>
<keyword evidence="4" id="KW-1185">Reference proteome</keyword>
<evidence type="ECO:0000259" key="2">
    <source>
        <dbReference type="SMART" id="SM00842"/>
    </source>
</evidence>
<dbReference type="GO" id="GO:0051301">
    <property type="term" value="P:cell division"/>
    <property type="evidence" value="ECO:0007669"/>
    <property type="project" value="UniProtKB-KW"/>
</dbReference>
<dbReference type="InterPro" id="IPR050696">
    <property type="entry name" value="FtsA/MreB"/>
</dbReference>
<evidence type="ECO:0000313" key="4">
    <source>
        <dbReference type="Proteomes" id="UP000480246"/>
    </source>
</evidence>
<dbReference type="InterPro" id="IPR005883">
    <property type="entry name" value="PilM"/>
</dbReference>
<dbReference type="PANTHER" id="PTHR32432">
    <property type="entry name" value="CELL DIVISION PROTEIN FTSA-RELATED"/>
    <property type="match status" value="1"/>
</dbReference>
<dbReference type="EMBL" id="WEID01000019">
    <property type="protein sequence ID" value="KAB8138336.1"/>
    <property type="molecule type" value="Genomic_DNA"/>
</dbReference>